<feature type="region of interest" description="Disordered" evidence="4">
    <location>
        <begin position="158"/>
        <end position="177"/>
    </location>
</feature>
<dbReference type="InterPro" id="IPR003960">
    <property type="entry name" value="ATPase_AAA_CS"/>
</dbReference>
<gene>
    <name evidence="6" type="ORF">FDP41_003690</name>
</gene>
<dbReference type="PANTHER" id="PTHR23074:SF83">
    <property type="entry name" value="VACUOLAR PROTEIN SORTING-ASSOCIATED PROTEIN 4A"/>
    <property type="match status" value="1"/>
</dbReference>
<accession>A0A6A5BJ87</accession>
<dbReference type="VEuPathDB" id="AmoebaDB:FDP41_003690"/>
<dbReference type="FunFam" id="3.40.50.300:FF:001003">
    <property type="entry name" value="Vacuolar protein sorting-associated protein 4"/>
    <property type="match status" value="1"/>
</dbReference>
<protein>
    <recommendedName>
        <fullName evidence="5">AAA+ ATPase domain-containing protein</fullName>
    </recommendedName>
</protein>
<dbReference type="GO" id="GO:0005524">
    <property type="term" value="F:ATP binding"/>
    <property type="evidence" value="ECO:0007669"/>
    <property type="project" value="UniProtKB-KW"/>
</dbReference>
<dbReference type="VEuPathDB" id="AmoebaDB:NF0130120"/>
<sequence>MNVQEYHPNSLTQRYLREALFFGEKALTLERNVDLSVQQQQPSFSSSPEEYYLKASNAIRCALSFEENESLKTLYEMLNATYECKIAQLRGMVNHDLTEDGTTSPLEHDSTGRKKTMEQQHCKKRNCTETFQELENNGDDEEMDGSSSYSMDVSRIVSEEDKSTRDMQRRAKKRKDIESENSEIESFIINKENCREEHEWEKVVGLEHVLQCLREATILPQRFPQLFSGERRPWRAVLLYGPPGTGKTMLASTMAKESLATFFSVSSADILSKWVGQSERKIKQLFEYASKRKPSVIFIDEVDSLCSVRNDNESETSRRIKTEFLVQMQGVSSKNGVTVVGATNLPWEIDIAIRRRFEKRIYVPLPDVKSRKEIIVKHIGNTPNNLTEDQINMIASRTEGYSGSDISVLIRQALLEPIRKCQQATHFRKVKGFSPVTSQYCEDLLEPTHEQDDQALQISLYDIDSEKLLPPLVTMQDFEFSLNTIKPTLTPQDVEKYEHFSIMF</sequence>
<evidence type="ECO:0000259" key="5">
    <source>
        <dbReference type="SMART" id="SM00382"/>
    </source>
</evidence>
<dbReference type="SMART" id="SM00382">
    <property type="entry name" value="AAA"/>
    <property type="match status" value="1"/>
</dbReference>
<proteinExistence type="inferred from homology"/>
<evidence type="ECO:0000256" key="2">
    <source>
        <dbReference type="ARBA" id="ARBA00022840"/>
    </source>
</evidence>
<dbReference type="Proteomes" id="UP000444721">
    <property type="component" value="Unassembled WGS sequence"/>
</dbReference>
<dbReference type="GeneID" id="68110908"/>
<dbReference type="FunFam" id="1.10.8.60:FF:000015">
    <property type="entry name" value="vacuolar protein sorting-associated protein 4A"/>
    <property type="match status" value="1"/>
</dbReference>
<dbReference type="RefSeq" id="XP_044561750.1">
    <property type="nucleotide sequence ID" value="XM_044707022.1"/>
</dbReference>
<dbReference type="OMA" id="KCQQATH"/>
<dbReference type="GO" id="GO:0016197">
    <property type="term" value="P:endosomal transport"/>
    <property type="evidence" value="ECO:0007669"/>
    <property type="project" value="TreeGrafter"/>
</dbReference>
<dbReference type="InterPro" id="IPR041569">
    <property type="entry name" value="AAA_lid_3"/>
</dbReference>
<dbReference type="AlphaFoldDB" id="A0A6A5BJ87"/>
<dbReference type="InterPro" id="IPR050304">
    <property type="entry name" value="MT-severing_AAA_ATPase"/>
</dbReference>
<dbReference type="Pfam" id="PF00004">
    <property type="entry name" value="AAA"/>
    <property type="match status" value="1"/>
</dbReference>
<dbReference type="VEuPathDB" id="AmoebaDB:NfTy_065090"/>
<evidence type="ECO:0000256" key="4">
    <source>
        <dbReference type="SAM" id="MobiDB-lite"/>
    </source>
</evidence>
<feature type="compositionally biased region" description="Basic and acidic residues" evidence="4">
    <location>
        <begin position="106"/>
        <end position="119"/>
    </location>
</feature>
<dbReference type="SUPFAM" id="SSF52540">
    <property type="entry name" value="P-loop containing nucleoside triphosphate hydrolases"/>
    <property type="match status" value="1"/>
</dbReference>
<evidence type="ECO:0000256" key="3">
    <source>
        <dbReference type="RuleBase" id="RU003651"/>
    </source>
</evidence>
<feature type="region of interest" description="Disordered" evidence="4">
    <location>
        <begin position="100"/>
        <end position="119"/>
    </location>
</feature>
<dbReference type="PROSITE" id="PS00674">
    <property type="entry name" value="AAA"/>
    <property type="match status" value="1"/>
</dbReference>
<dbReference type="InterPro" id="IPR003593">
    <property type="entry name" value="AAA+_ATPase"/>
</dbReference>
<dbReference type="Pfam" id="PF17862">
    <property type="entry name" value="AAA_lid_3"/>
    <property type="match status" value="1"/>
</dbReference>
<dbReference type="GO" id="GO:0016887">
    <property type="term" value="F:ATP hydrolysis activity"/>
    <property type="evidence" value="ECO:0007669"/>
    <property type="project" value="InterPro"/>
</dbReference>
<evidence type="ECO:0000313" key="7">
    <source>
        <dbReference type="Proteomes" id="UP000444721"/>
    </source>
</evidence>
<comment type="caution">
    <text evidence="6">The sequence shown here is derived from an EMBL/GenBank/DDBJ whole genome shotgun (WGS) entry which is preliminary data.</text>
</comment>
<evidence type="ECO:0000256" key="1">
    <source>
        <dbReference type="ARBA" id="ARBA00022741"/>
    </source>
</evidence>
<dbReference type="PANTHER" id="PTHR23074">
    <property type="entry name" value="AAA DOMAIN-CONTAINING"/>
    <property type="match status" value="1"/>
</dbReference>
<keyword evidence="2 3" id="KW-0067">ATP-binding</keyword>
<comment type="similarity">
    <text evidence="3">Belongs to the AAA ATPase family.</text>
</comment>
<dbReference type="Gene3D" id="1.10.8.60">
    <property type="match status" value="1"/>
</dbReference>
<dbReference type="InterPro" id="IPR027417">
    <property type="entry name" value="P-loop_NTPase"/>
</dbReference>
<evidence type="ECO:0000313" key="6">
    <source>
        <dbReference type="EMBL" id="KAF0977037.1"/>
    </source>
</evidence>
<dbReference type="Gene3D" id="3.40.50.300">
    <property type="entry name" value="P-loop containing nucleotide triphosphate hydrolases"/>
    <property type="match status" value="1"/>
</dbReference>
<dbReference type="GO" id="GO:0007033">
    <property type="term" value="P:vacuole organization"/>
    <property type="evidence" value="ECO:0007669"/>
    <property type="project" value="TreeGrafter"/>
</dbReference>
<dbReference type="EMBL" id="VFQX01000035">
    <property type="protein sequence ID" value="KAF0977037.1"/>
    <property type="molecule type" value="Genomic_DNA"/>
</dbReference>
<dbReference type="InterPro" id="IPR015415">
    <property type="entry name" value="Spast_Vps4_C"/>
</dbReference>
<dbReference type="Pfam" id="PF09336">
    <property type="entry name" value="Vps4_C"/>
    <property type="match status" value="1"/>
</dbReference>
<name>A0A6A5BJ87_NAEFO</name>
<keyword evidence="1 3" id="KW-0547">Nucleotide-binding</keyword>
<feature type="domain" description="AAA+ ATPase" evidence="5">
    <location>
        <begin position="233"/>
        <end position="367"/>
    </location>
</feature>
<organism evidence="6 7">
    <name type="scientific">Naegleria fowleri</name>
    <name type="common">Brain eating amoeba</name>
    <dbReference type="NCBI Taxonomy" id="5763"/>
    <lineage>
        <taxon>Eukaryota</taxon>
        <taxon>Discoba</taxon>
        <taxon>Heterolobosea</taxon>
        <taxon>Tetramitia</taxon>
        <taxon>Eutetramitia</taxon>
        <taxon>Vahlkampfiidae</taxon>
        <taxon>Naegleria</taxon>
    </lineage>
</organism>
<dbReference type="InterPro" id="IPR003959">
    <property type="entry name" value="ATPase_AAA_core"/>
</dbReference>
<feature type="compositionally biased region" description="Basic and acidic residues" evidence="4">
    <location>
        <begin position="158"/>
        <end position="169"/>
    </location>
</feature>
<keyword evidence="7" id="KW-1185">Reference proteome</keyword>
<dbReference type="OrthoDB" id="29072at2759"/>
<reference evidence="6 7" key="1">
    <citation type="journal article" date="2019" name="Sci. Rep.">
        <title>Nanopore sequencing improves the draft genome of the human pathogenic amoeba Naegleria fowleri.</title>
        <authorList>
            <person name="Liechti N."/>
            <person name="Schurch N."/>
            <person name="Bruggmann R."/>
            <person name="Wittwer M."/>
        </authorList>
    </citation>
    <scope>NUCLEOTIDE SEQUENCE [LARGE SCALE GENOMIC DNA]</scope>
    <source>
        <strain evidence="6 7">ATCC 30894</strain>
    </source>
</reference>